<gene>
    <name evidence="2" type="ORF">WJX84_005800</name>
</gene>
<dbReference type="EMBL" id="JALJOV010000098">
    <property type="protein sequence ID" value="KAK9867265.1"/>
    <property type="molecule type" value="Genomic_DNA"/>
</dbReference>
<reference evidence="2 3" key="1">
    <citation type="journal article" date="2024" name="Nat. Commun.">
        <title>Phylogenomics reveals the evolutionary origins of lichenization in chlorophyte algae.</title>
        <authorList>
            <person name="Puginier C."/>
            <person name="Libourel C."/>
            <person name="Otte J."/>
            <person name="Skaloud P."/>
            <person name="Haon M."/>
            <person name="Grisel S."/>
            <person name="Petersen M."/>
            <person name="Berrin J.G."/>
            <person name="Delaux P.M."/>
            <person name="Dal Grande F."/>
            <person name="Keller J."/>
        </authorList>
    </citation>
    <scope>NUCLEOTIDE SEQUENCE [LARGE SCALE GENOMIC DNA]</scope>
    <source>
        <strain evidence="2 3">SAG 2523</strain>
    </source>
</reference>
<name>A0AAW1TCH7_9CHLO</name>
<feature type="compositionally biased region" description="Low complexity" evidence="1">
    <location>
        <begin position="13"/>
        <end position="26"/>
    </location>
</feature>
<evidence type="ECO:0000313" key="2">
    <source>
        <dbReference type="EMBL" id="KAK9867265.1"/>
    </source>
</evidence>
<feature type="region of interest" description="Disordered" evidence="1">
    <location>
        <begin position="1"/>
        <end position="223"/>
    </location>
</feature>
<dbReference type="Proteomes" id="UP001485043">
    <property type="component" value="Unassembled WGS sequence"/>
</dbReference>
<feature type="compositionally biased region" description="Low complexity" evidence="1">
    <location>
        <begin position="117"/>
        <end position="129"/>
    </location>
</feature>
<evidence type="ECO:0000313" key="3">
    <source>
        <dbReference type="Proteomes" id="UP001485043"/>
    </source>
</evidence>
<feature type="compositionally biased region" description="Polar residues" evidence="1">
    <location>
        <begin position="166"/>
        <end position="192"/>
    </location>
</feature>
<protein>
    <submittedName>
        <fullName evidence="2">Uncharacterized protein</fullName>
    </submittedName>
</protein>
<organism evidence="2 3">
    <name type="scientific">Apatococcus fuscideae</name>
    <dbReference type="NCBI Taxonomy" id="2026836"/>
    <lineage>
        <taxon>Eukaryota</taxon>
        <taxon>Viridiplantae</taxon>
        <taxon>Chlorophyta</taxon>
        <taxon>core chlorophytes</taxon>
        <taxon>Trebouxiophyceae</taxon>
        <taxon>Chlorellales</taxon>
        <taxon>Chlorellaceae</taxon>
        <taxon>Apatococcus</taxon>
    </lineage>
</organism>
<comment type="caution">
    <text evidence="2">The sequence shown here is derived from an EMBL/GenBank/DDBJ whole genome shotgun (WGS) entry which is preliminary data.</text>
</comment>
<evidence type="ECO:0000256" key="1">
    <source>
        <dbReference type="SAM" id="MobiDB-lite"/>
    </source>
</evidence>
<sequence>MGSLPKAPIPQGSSPVSQGSSRASSSTITPEGFSREVGPGLARSEHKPKSSLSKLVPKKHWLPGVSKKQRSVAGSEASDTPRMLDQGNHMESPFGGPDPWSSHDAWRADATLDTARSDYSSIPSDTSSPRQWGDMRDTDASGADGRPGLPRSSSMRKTLKSMLSLKASQKSLDTGSQTPRDAPSKRTSSFSGLLNPRLSFSRGSKKAAKDAKSKLQNEAIPGI</sequence>
<dbReference type="AlphaFoldDB" id="A0AAW1TCH7"/>
<keyword evidence="3" id="KW-1185">Reference proteome</keyword>
<accession>A0AAW1TCH7</accession>
<proteinExistence type="predicted"/>